<sequence>MTISASFSVSFLFTMRFFSSFSSLLISCSASAFFLRLKIKFCKFFGCAFSPPSGSTIMSPLPPSFDLSIIRSRSSWWSCSYV</sequence>
<accession>A0A8J8TB35</accession>
<comment type="caution">
    <text evidence="1">The sequence shown here is derived from an EMBL/GenBank/DDBJ whole genome shotgun (WGS) entry which is preliminary data.</text>
</comment>
<evidence type="ECO:0000313" key="1">
    <source>
        <dbReference type="EMBL" id="TNV87966.1"/>
    </source>
</evidence>
<proteinExistence type="predicted"/>
<evidence type="ECO:0000313" key="2">
    <source>
        <dbReference type="Proteomes" id="UP000785679"/>
    </source>
</evidence>
<keyword evidence="2" id="KW-1185">Reference proteome</keyword>
<dbReference type="AlphaFoldDB" id="A0A8J8TB35"/>
<organism evidence="1 2">
    <name type="scientific">Halteria grandinella</name>
    <dbReference type="NCBI Taxonomy" id="5974"/>
    <lineage>
        <taxon>Eukaryota</taxon>
        <taxon>Sar</taxon>
        <taxon>Alveolata</taxon>
        <taxon>Ciliophora</taxon>
        <taxon>Intramacronucleata</taxon>
        <taxon>Spirotrichea</taxon>
        <taxon>Stichotrichia</taxon>
        <taxon>Sporadotrichida</taxon>
        <taxon>Halteriidae</taxon>
        <taxon>Halteria</taxon>
    </lineage>
</organism>
<gene>
    <name evidence="1" type="ORF">FGO68_gene5145</name>
</gene>
<reference evidence="1" key="1">
    <citation type="submission" date="2019-06" db="EMBL/GenBank/DDBJ databases">
        <authorList>
            <person name="Zheng W."/>
        </authorList>
    </citation>
    <scope>NUCLEOTIDE SEQUENCE</scope>
    <source>
        <strain evidence="1">QDHG01</strain>
    </source>
</reference>
<protein>
    <submittedName>
        <fullName evidence="1">Uncharacterized protein</fullName>
    </submittedName>
</protein>
<dbReference type="EMBL" id="RRYP01000120">
    <property type="protein sequence ID" value="TNV87966.1"/>
    <property type="molecule type" value="Genomic_DNA"/>
</dbReference>
<name>A0A8J8TB35_HALGN</name>
<dbReference type="Proteomes" id="UP000785679">
    <property type="component" value="Unassembled WGS sequence"/>
</dbReference>